<dbReference type="EMBL" id="LK028585">
    <property type="protein sequence ID" value="CDS21994.1"/>
    <property type="molecule type" value="Genomic_DNA"/>
</dbReference>
<reference evidence="3" key="3">
    <citation type="submission" date="2020-10" db="UniProtKB">
        <authorList>
            <consortium name="WormBaseParasite"/>
        </authorList>
    </citation>
    <scope>IDENTIFICATION</scope>
</reference>
<proteinExistence type="predicted"/>
<gene>
    <name evidence="1" type="ORF">EgrG_000068400</name>
</gene>
<sequence>MLTAVRVNEKEPNPGGNNLLLPKEEVYRSRESILSISTRFTYVTMIRCRGALARAGVYDKVSAIGTIANTFARSIRTVKTMDWAVKAFRSVARSKVVKFSTMTALTTTPIATIATIATIEGLTATHTREARTGIR</sequence>
<protein>
    <submittedName>
        <fullName evidence="1 3">Expressed protein</fullName>
    </submittedName>
</protein>
<dbReference type="WBParaSite" id="EgrG_000068400">
    <property type="protein sequence ID" value="EgrG_000068400"/>
    <property type="gene ID" value="EgrG_000068400"/>
</dbReference>
<evidence type="ECO:0000313" key="2">
    <source>
        <dbReference type="Proteomes" id="UP000492820"/>
    </source>
</evidence>
<name>A0A068WPE5_ECHGR</name>
<accession>A0A068WPE5</accession>
<dbReference type="AlphaFoldDB" id="A0A068WPE5"/>
<reference evidence="1" key="2">
    <citation type="submission" date="2014-06" db="EMBL/GenBank/DDBJ databases">
        <authorList>
            <person name="Aslett M."/>
        </authorList>
    </citation>
    <scope>NUCLEOTIDE SEQUENCE</scope>
</reference>
<evidence type="ECO:0000313" key="3">
    <source>
        <dbReference type="WBParaSite" id="EgrG_000068400"/>
    </source>
</evidence>
<dbReference type="Proteomes" id="UP000492820">
    <property type="component" value="Unassembled WGS sequence"/>
</dbReference>
<reference evidence="1 2" key="1">
    <citation type="journal article" date="2013" name="Nature">
        <title>The genomes of four tapeworm species reveal adaptations to parasitism.</title>
        <authorList>
            <person name="Tsai I.J."/>
            <person name="Zarowiecki M."/>
            <person name="Holroyd N."/>
            <person name="Garciarrubio A."/>
            <person name="Sanchez-Flores A."/>
            <person name="Brooks K.L."/>
            <person name="Tracey A."/>
            <person name="Bobes R.J."/>
            <person name="Fragoso G."/>
            <person name="Sciutto E."/>
            <person name="Aslett M."/>
            <person name="Beasley H."/>
            <person name="Bennett H.M."/>
            <person name="Cai J."/>
            <person name="Camicia F."/>
            <person name="Clark R."/>
            <person name="Cucher M."/>
            <person name="De Silva N."/>
            <person name="Day T.A."/>
            <person name="Deplazes P."/>
            <person name="Estrada K."/>
            <person name="Fernandez C."/>
            <person name="Holland P.W."/>
            <person name="Hou J."/>
            <person name="Hu S."/>
            <person name="Huckvale T."/>
            <person name="Hung S.S."/>
            <person name="Kamenetzky L."/>
            <person name="Keane J.A."/>
            <person name="Kiss F."/>
            <person name="Koziol U."/>
            <person name="Lambert O."/>
            <person name="Liu K."/>
            <person name="Luo X."/>
            <person name="Luo Y."/>
            <person name="Macchiaroli N."/>
            <person name="Nichol S."/>
            <person name="Paps J."/>
            <person name="Parkinson J."/>
            <person name="Pouchkina-Stantcheva N."/>
            <person name="Riddiford N."/>
            <person name="Rosenzvit M."/>
            <person name="Salinas G."/>
            <person name="Wasmuth J.D."/>
            <person name="Zamanian M."/>
            <person name="Zheng Y."/>
            <person name="Cai X."/>
            <person name="Soberon X."/>
            <person name="Olson P.D."/>
            <person name="Laclette J.P."/>
            <person name="Brehm K."/>
            <person name="Berriman M."/>
            <person name="Garciarrubio A."/>
            <person name="Bobes R.J."/>
            <person name="Fragoso G."/>
            <person name="Sanchez-Flores A."/>
            <person name="Estrada K."/>
            <person name="Cevallos M.A."/>
            <person name="Morett E."/>
            <person name="Gonzalez V."/>
            <person name="Portillo T."/>
            <person name="Ochoa-Leyva A."/>
            <person name="Jose M.V."/>
            <person name="Sciutto E."/>
            <person name="Landa A."/>
            <person name="Jimenez L."/>
            <person name="Valdes V."/>
            <person name="Carrero J.C."/>
            <person name="Larralde C."/>
            <person name="Morales-Montor J."/>
            <person name="Limon-Lason J."/>
            <person name="Soberon X."/>
            <person name="Laclette J.P."/>
        </authorList>
    </citation>
    <scope>NUCLEOTIDE SEQUENCE [LARGE SCALE GENOMIC DNA]</scope>
</reference>
<evidence type="ECO:0000313" key="1">
    <source>
        <dbReference type="EMBL" id="CDS21994.1"/>
    </source>
</evidence>
<organism evidence="1">
    <name type="scientific">Echinococcus granulosus</name>
    <name type="common">Hydatid tapeworm</name>
    <dbReference type="NCBI Taxonomy" id="6210"/>
    <lineage>
        <taxon>Eukaryota</taxon>
        <taxon>Metazoa</taxon>
        <taxon>Spiralia</taxon>
        <taxon>Lophotrochozoa</taxon>
        <taxon>Platyhelminthes</taxon>
        <taxon>Cestoda</taxon>
        <taxon>Eucestoda</taxon>
        <taxon>Cyclophyllidea</taxon>
        <taxon>Taeniidae</taxon>
        <taxon>Echinococcus</taxon>
        <taxon>Echinococcus granulosus group</taxon>
    </lineage>
</organism>